<evidence type="ECO:0008006" key="5">
    <source>
        <dbReference type="Google" id="ProtNLM"/>
    </source>
</evidence>
<evidence type="ECO:0000256" key="1">
    <source>
        <dbReference type="SAM" id="MobiDB-lite"/>
    </source>
</evidence>
<keyword evidence="4" id="KW-1185">Reference proteome</keyword>
<dbReference type="CDD" id="cd24145">
    <property type="entry name" value="Mgr3-like"/>
    <property type="match status" value="1"/>
</dbReference>
<keyword evidence="2" id="KW-0812">Transmembrane</keyword>
<dbReference type="SUPFAM" id="SSF48452">
    <property type="entry name" value="TPR-like"/>
    <property type="match status" value="1"/>
</dbReference>
<evidence type="ECO:0000313" key="3">
    <source>
        <dbReference type="EMBL" id="CAK9437119.1"/>
    </source>
</evidence>
<keyword evidence="2" id="KW-1133">Transmembrane helix</keyword>
<protein>
    <recommendedName>
        <fullName evidence="5">Mitochondrial inner membrane i-AAA protease supercomplex subunit MGR3</fullName>
    </recommendedName>
</protein>
<feature type="region of interest" description="Disordered" evidence="1">
    <location>
        <begin position="235"/>
        <end position="254"/>
    </location>
</feature>
<evidence type="ECO:0000313" key="4">
    <source>
        <dbReference type="Proteomes" id="UP001497383"/>
    </source>
</evidence>
<organism evidence="3 4">
    <name type="scientific">Lodderomyces beijingensis</name>
    <dbReference type="NCBI Taxonomy" id="1775926"/>
    <lineage>
        <taxon>Eukaryota</taxon>
        <taxon>Fungi</taxon>
        <taxon>Dikarya</taxon>
        <taxon>Ascomycota</taxon>
        <taxon>Saccharomycotina</taxon>
        <taxon>Pichiomycetes</taxon>
        <taxon>Debaryomycetaceae</taxon>
        <taxon>Candida/Lodderomyces clade</taxon>
        <taxon>Lodderomyces</taxon>
    </lineage>
</organism>
<reference evidence="3 4" key="1">
    <citation type="submission" date="2024-03" db="EMBL/GenBank/DDBJ databases">
        <authorList>
            <person name="Brejova B."/>
        </authorList>
    </citation>
    <scope>NUCLEOTIDE SEQUENCE [LARGE SCALE GENOMIC DNA]</scope>
    <source>
        <strain evidence="3 4">CBS 14171</strain>
    </source>
</reference>
<dbReference type="PANTHER" id="PTHR28142:SF1">
    <property type="entry name" value="MITOCHONDRIAL INNER MEMBRANE I-AAA PROTEASE SUPERCOMPLEX SUBUNIT MGR3-RELATED"/>
    <property type="match status" value="1"/>
</dbReference>
<keyword evidence="2" id="KW-0472">Membrane</keyword>
<name>A0ABP0ZGL9_9ASCO</name>
<sequence>MLRNLQSSRLCVRQQSRTRSARYIISRSYAQYNHNFNQTYANYNPPKTPFAKKLLYATLGLAAFTGMAYYVWWPKHTFPKSVAKILRRGLWAESDRGEYDYQLALKYYLEALEHCKELGMDPLSDEYTGIQLKIGEMFERLNMMEDASLIYNEIASLYLSVLTARGDPELKKRIRDRDHRRHLIQKDLRIAIKLVELSDYNPNLCKAILVTHLIVAQDEVSKLIGDRNGLNLFTKANGGDSSKNGDTKKQEKKKNYTASLENDTILISDAESNEEVARIKKTPEVWEPFTEEFFNAMDLLSAICITTGDLAMAAKVKVNMAEDMLLADVEPSKLLLSQCNLGSLFYMQAEELEAKEIAMKRQFASVANVDYEDIKGSGDLAGNTESGSESESKLRLKLKEKIPAEEQLAYNNVASTREICLELAIKSYEAVLQFAKSIPQDVVKENNKISETVALATYGLGVINLHLSKYDQAERYLRESRVRSKACNYEDLLSEIERELNKLFEEKTALERGERGERPNSIEVDIHMT</sequence>
<dbReference type="RefSeq" id="XP_066828477.1">
    <property type="nucleotide sequence ID" value="XM_066971438.1"/>
</dbReference>
<feature type="transmembrane region" description="Helical" evidence="2">
    <location>
        <begin position="54"/>
        <end position="73"/>
    </location>
</feature>
<dbReference type="PANTHER" id="PTHR28142">
    <property type="entry name" value="MITOCHONDRIAL INNER MEMBRANE I-AAA PROTEASE SUPERCOMPLEX SUBUNIT MGR3-RELATED"/>
    <property type="match status" value="1"/>
</dbReference>
<dbReference type="InterPro" id="IPR040201">
    <property type="entry name" value="Mrg3-like"/>
</dbReference>
<accession>A0ABP0ZGL9</accession>
<dbReference type="GeneID" id="92206735"/>
<dbReference type="EMBL" id="OZ022406">
    <property type="protein sequence ID" value="CAK9437119.1"/>
    <property type="molecule type" value="Genomic_DNA"/>
</dbReference>
<dbReference type="InterPro" id="IPR011990">
    <property type="entry name" value="TPR-like_helical_dom_sf"/>
</dbReference>
<dbReference type="Proteomes" id="UP001497383">
    <property type="component" value="Chromosome 2"/>
</dbReference>
<gene>
    <name evidence="3" type="ORF">LODBEIA_P15390</name>
</gene>
<evidence type="ECO:0000256" key="2">
    <source>
        <dbReference type="SAM" id="Phobius"/>
    </source>
</evidence>
<proteinExistence type="predicted"/>